<evidence type="ECO:0000256" key="1">
    <source>
        <dbReference type="SAM" id="MobiDB-lite"/>
    </source>
</evidence>
<evidence type="ECO:0000313" key="4">
    <source>
        <dbReference type="WBParaSite" id="SPAL_0000656275.1"/>
    </source>
</evidence>
<feature type="compositionally biased region" description="Low complexity" evidence="1">
    <location>
        <begin position="30"/>
        <end position="39"/>
    </location>
</feature>
<reference evidence="4" key="1">
    <citation type="submission" date="2017-02" db="UniProtKB">
        <authorList>
            <consortium name="WormBaseParasite"/>
        </authorList>
    </citation>
    <scope>IDENTIFICATION</scope>
</reference>
<evidence type="ECO:0000256" key="2">
    <source>
        <dbReference type="SAM" id="SignalP"/>
    </source>
</evidence>
<dbReference type="WBParaSite" id="SPAL_0000656275.1">
    <property type="protein sequence ID" value="SPAL_0000656275.1"/>
    <property type="gene ID" value="SPAL_0000656275"/>
</dbReference>
<protein>
    <submittedName>
        <fullName evidence="4">Ovule protein</fullName>
    </submittedName>
</protein>
<keyword evidence="2" id="KW-0732">Signal</keyword>
<dbReference type="Proteomes" id="UP000046392">
    <property type="component" value="Unplaced"/>
</dbReference>
<organism evidence="3 4">
    <name type="scientific">Strongyloides papillosus</name>
    <name type="common">Intestinal threadworm</name>
    <dbReference type="NCBI Taxonomy" id="174720"/>
    <lineage>
        <taxon>Eukaryota</taxon>
        <taxon>Metazoa</taxon>
        <taxon>Ecdysozoa</taxon>
        <taxon>Nematoda</taxon>
        <taxon>Chromadorea</taxon>
        <taxon>Rhabditida</taxon>
        <taxon>Tylenchina</taxon>
        <taxon>Panagrolaimomorpha</taxon>
        <taxon>Strongyloidoidea</taxon>
        <taxon>Strongyloididae</taxon>
        <taxon>Strongyloides</taxon>
    </lineage>
</organism>
<proteinExistence type="predicted"/>
<keyword evidence="3" id="KW-1185">Reference proteome</keyword>
<feature type="compositionally biased region" description="Polar residues" evidence="1">
    <location>
        <begin position="46"/>
        <end position="55"/>
    </location>
</feature>
<feature type="chain" id="PRO_5005894431" evidence="2">
    <location>
        <begin position="17"/>
        <end position="55"/>
    </location>
</feature>
<dbReference type="AlphaFoldDB" id="A0A0N5BKV8"/>
<feature type="signal peptide" evidence="2">
    <location>
        <begin position="1"/>
        <end position="16"/>
    </location>
</feature>
<sequence>LMTFGLFYAVLFLCSPLRDLLLFKSIKESSYNNGSSNNSKNERLRTQQTKTPTII</sequence>
<feature type="region of interest" description="Disordered" evidence="1">
    <location>
        <begin position="30"/>
        <end position="55"/>
    </location>
</feature>
<accession>A0A0N5BKV8</accession>
<name>A0A0N5BKV8_STREA</name>
<evidence type="ECO:0000313" key="3">
    <source>
        <dbReference type="Proteomes" id="UP000046392"/>
    </source>
</evidence>